<dbReference type="AlphaFoldDB" id="S0JMQ7"/>
<organism evidence="1 2">
    <name type="scientific">Enterococcus saccharolyticus subsp. saccharolyticus ATCC 43076</name>
    <dbReference type="NCBI Taxonomy" id="1139996"/>
    <lineage>
        <taxon>Bacteria</taxon>
        <taxon>Bacillati</taxon>
        <taxon>Bacillota</taxon>
        <taxon>Bacilli</taxon>
        <taxon>Lactobacillales</taxon>
        <taxon>Enterococcaceae</taxon>
        <taxon>Enterococcus</taxon>
    </lineage>
</organism>
<gene>
    <name evidence="1" type="ORF">OMQ_01105</name>
</gene>
<comment type="caution">
    <text evidence="1">The sequence shown here is derived from an EMBL/GenBank/DDBJ whole genome shotgun (WGS) entry which is preliminary data.</text>
</comment>
<dbReference type="eggNOG" id="COG4815">
    <property type="taxonomic scope" value="Bacteria"/>
</dbReference>
<keyword evidence="2" id="KW-1185">Reference proteome</keyword>
<reference evidence="1 2" key="1">
    <citation type="submission" date="2013-03" db="EMBL/GenBank/DDBJ databases">
        <title>The Genome Sequence of Enterococcus saccharolyticus ATCC_43076 (Illumina only assembly).</title>
        <authorList>
            <consortium name="The Broad Institute Genomics Platform"/>
            <consortium name="The Broad Institute Genome Sequencing Center for Infectious Disease"/>
            <person name="Earl A."/>
            <person name="Russ C."/>
            <person name="Gilmore M."/>
            <person name="Surin D."/>
            <person name="Walker B."/>
            <person name="Young S."/>
            <person name="Zeng Q."/>
            <person name="Gargeya S."/>
            <person name="Fitzgerald M."/>
            <person name="Haas B."/>
            <person name="Abouelleil A."/>
            <person name="Allen A.W."/>
            <person name="Alvarado L."/>
            <person name="Arachchi H.M."/>
            <person name="Berlin A.M."/>
            <person name="Chapman S.B."/>
            <person name="Gainer-Dewar J."/>
            <person name="Goldberg J."/>
            <person name="Griggs A."/>
            <person name="Gujja S."/>
            <person name="Hansen M."/>
            <person name="Howarth C."/>
            <person name="Imamovic A."/>
            <person name="Ireland A."/>
            <person name="Larimer J."/>
            <person name="McCowan C."/>
            <person name="Murphy C."/>
            <person name="Pearson M."/>
            <person name="Poon T.W."/>
            <person name="Priest M."/>
            <person name="Roberts A."/>
            <person name="Saif S."/>
            <person name="Shea T."/>
            <person name="Sisk P."/>
            <person name="Sykes S."/>
            <person name="Wortman J."/>
            <person name="Nusbaum C."/>
            <person name="Birren B."/>
        </authorList>
    </citation>
    <scope>NUCLEOTIDE SEQUENCE [LARGE SCALE GENOMIC DNA]</scope>
    <source>
        <strain evidence="1 2">ATCC 43076</strain>
    </source>
</reference>
<dbReference type="RefSeq" id="WP_016174903.1">
    <property type="nucleotide sequence ID" value="NZ_KE136389.1"/>
</dbReference>
<name>S0JMQ7_9ENTE</name>
<evidence type="ECO:0000313" key="1">
    <source>
        <dbReference type="EMBL" id="EOT29153.1"/>
    </source>
</evidence>
<evidence type="ECO:0000313" key="2">
    <source>
        <dbReference type="Proteomes" id="UP000014136"/>
    </source>
</evidence>
<dbReference type="PIRSF" id="PIRSF032285">
    <property type="entry name" value="UCP032285"/>
    <property type="match status" value="1"/>
</dbReference>
<dbReference type="InterPro" id="IPR038231">
    <property type="entry name" value="MepB-like_sf"/>
</dbReference>
<dbReference type="PATRIC" id="fig|1139996.3.peg.1089"/>
<protein>
    <recommendedName>
        <fullName evidence="3">MepB protein</fullName>
    </recommendedName>
</protein>
<dbReference type="Pfam" id="PF08877">
    <property type="entry name" value="MepB-like"/>
    <property type="match status" value="1"/>
</dbReference>
<dbReference type="InterPro" id="IPR011235">
    <property type="entry name" value="MepB-like"/>
</dbReference>
<accession>S0JMQ7</accession>
<proteinExistence type="predicted"/>
<evidence type="ECO:0008006" key="3">
    <source>
        <dbReference type="Google" id="ProtNLM"/>
    </source>
</evidence>
<dbReference type="OrthoDB" id="4954833at2"/>
<dbReference type="Proteomes" id="UP000014136">
    <property type="component" value="Unassembled WGS sequence"/>
</dbReference>
<dbReference type="EMBL" id="AHYT01000004">
    <property type="protein sequence ID" value="EOT29153.1"/>
    <property type="molecule type" value="Genomic_DNA"/>
</dbReference>
<dbReference type="Gene3D" id="3.40.1350.140">
    <property type="entry name" value="MepB-like"/>
    <property type="match status" value="1"/>
</dbReference>
<dbReference type="HOGENOM" id="CLU_111604_0_1_9"/>
<sequence length="145" mass="16901">MKSIPILNHVLGPFEIIKHEHWNSDYEAMIIQLKDSTRIRTRIAKSTPKKEGYFTVFWEKNDVNKNIPFSDTNSPELLAIIVCDSNRKGLFLFPKEIAIEKKIVSTNNAKGRMAMRVYPTWCLHLNKTATATQKWQINYFKDLSE</sequence>
<dbReference type="STRING" id="41997.RV16_GL002132"/>